<dbReference type="EMBL" id="UXUI01008015">
    <property type="protein sequence ID" value="VDD90222.1"/>
    <property type="molecule type" value="Genomic_DNA"/>
</dbReference>
<evidence type="ECO:0000313" key="1">
    <source>
        <dbReference type="EMBL" id="VDD90222.1"/>
    </source>
</evidence>
<gene>
    <name evidence="1" type="ORF">EVEC_LOCUS4973</name>
</gene>
<dbReference type="Proteomes" id="UP000274131">
    <property type="component" value="Unassembled WGS sequence"/>
</dbReference>
<evidence type="ECO:0000313" key="2">
    <source>
        <dbReference type="Proteomes" id="UP000274131"/>
    </source>
</evidence>
<sequence length="58" mass="7130">MLRQENLSTNEQLRHARAQIAALISEKEQLILEYGEMDKKFQRVKELLQVYFKRFHYF</sequence>
<protein>
    <submittedName>
        <fullName evidence="1">Uncharacterized protein</fullName>
    </submittedName>
</protein>
<reference evidence="1 2" key="1">
    <citation type="submission" date="2018-10" db="EMBL/GenBank/DDBJ databases">
        <authorList>
            <consortium name="Pathogen Informatics"/>
        </authorList>
    </citation>
    <scope>NUCLEOTIDE SEQUENCE [LARGE SCALE GENOMIC DNA]</scope>
</reference>
<name>A0A3P6HRQ1_ENTVE</name>
<accession>A0A3P6HRQ1</accession>
<proteinExistence type="predicted"/>
<organism evidence="1 2">
    <name type="scientific">Enterobius vermicularis</name>
    <name type="common">Human pinworm</name>
    <dbReference type="NCBI Taxonomy" id="51028"/>
    <lineage>
        <taxon>Eukaryota</taxon>
        <taxon>Metazoa</taxon>
        <taxon>Ecdysozoa</taxon>
        <taxon>Nematoda</taxon>
        <taxon>Chromadorea</taxon>
        <taxon>Rhabditida</taxon>
        <taxon>Spirurina</taxon>
        <taxon>Oxyuridomorpha</taxon>
        <taxon>Oxyuroidea</taxon>
        <taxon>Oxyuridae</taxon>
        <taxon>Enterobius</taxon>
    </lineage>
</organism>
<keyword evidence="2" id="KW-1185">Reference proteome</keyword>
<dbReference type="AlphaFoldDB" id="A0A3P6HRQ1"/>